<dbReference type="AlphaFoldDB" id="A0A1E5RNT8"/>
<dbReference type="Proteomes" id="UP000095728">
    <property type="component" value="Unassembled WGS sequence"/>
</dbReference>
<evidence type="ECO:0000256" key="12">
    <source>
        <dbReference type="ARBA" id="ARBA00022753"/>
    </source>
</evidence>
<evidence type="ECO:0000256" key="19">
    <source>
        <dbReference type="SAM" id="MobiDB-lite"/>
    </source>
</evidence>
<keyword evidence="10" id="KW-0479">Metal-binding</keyword>
<dbReference type="GO" id="GO:0030479">
    <property type="term" value="C:actin cortical patch"/>
    <property type="evidence" value="ECO:0007669"/>
    <property type="project" value="UniProtKB-SubCell"/>
</dbReference>
<dbReference type="GO" id="GO:0005886">
    <property type="term" value="C:plasma membrane"/>
    <property type="evidence" value="ECO:0007669"/>
    <property type="project" value="UniProtKB-SubCell"/>
</dbReference>
<feature type="domain" description="EH" evidence="20">
    <location>
        <begin position="173"/>
        <end position="270"/>
    </location>
</feature>
<evidence type="ECO:0000256" key="2">
    <source>
        <dbReference type="ARBA" id="ARBA00004134"/>
    </source>
</evidence>
<feature type="domain" description="EF-hand" evidence="21">
    <location>
        <begin position="41"/>
        <end position="76"/>
    </location>
</feature>
<keyword evidence="15" id="KW-0472">Membrane</keyword>
<evidence type="ECO:0000256" key="11">
    <source>
        <dbReference type="ARBA" id="ARBA00022737"/>
    </source>
</evidence>
<keyword evidence="9" id="KW-0254">Endocytosis</keyword>
<evidence type="ECO:0000313" key="22">
    <source>
        <dbReference type="EMBL" id="OEJ88541.1"/>
    </source>
</evidence>
<keyword evidence="13" id="KW-0106">Calcium</keyword>
<name>A0A1E5RNT8_9ASCO</name>
<feature type="compositionally biased region" description="Low complexity" evidence="19">
    <location>
        <begin position="291"/>
        <end position="304"/>
    </location>
</feature>
<feature type="compositionally biased region" description="Polar residues" evidence="19">
    <location>
        <begin position="110"/>
        <end position="131"/>
    </location>
</feature>
<evidence type="ECO:0000256" key="9">
    <source>
        <dbReference type="ARBA" id="ARBA00022583"/>
    </source>
</evidence>
<dbReference type="Pfam" id="PF12763">
    <property type="entry name" value="EH"/>
    <property type="match status" value="1"/>
</dbReference>
<comment type="caution">
    <text evidence="22">The sequence shown here is derived from an EMBL/GenBank/DDBJ whole genome shotgun (WGS) entry which is preliminary data.</text>
</comment>
<dbReference type="PROSITE" id="PS00018">
    <property type="entry name" value="EF_HAND_1"/>
    <property type="match status" value="1"/>
</dbReference>
<dbReference type="GO" id="GO:0016197">
    <property type="term" value="P:endosomal transport"/>
    <property type="evidence" value="ECO:0007669"/>
    <property type="project" value="TreeGrafter"/>
</dbReference>
<dbReference type="GO" id="GO:0006897">
    <property type="term" value="P:endocytosis"/>
    <property type="evidence" value="ECO:0007669"/>
    <property type="project" value="UniProtKB-KW"/>
</dbReference>
<dbReference type="Gene3D" id="1.10.238.10">
    <property type="entry name" value="EF-hand"/>
    <property type="match status" value="2"/>
</dbReference>
<dbReference type="InParanoid" id="A0A1E5RNT8"/>
<feature type="region of interest" description="Disordered" evidence="19">
    <location>
        <begin position="291"/>
        <end position="314"/>
    </location>
</feature>
<dbReference type="GO" id="GO:0010008">
    <property type="term" value="C:endosome membrane"/>
    <property type="evidence" value="ECO:0007669"/>
    <property type="project" value="UniProtKB-SubCell"/>
</dbReference>
<dbReference type="CDD" id="cd00052">
    <property type="entry name" value="EH"/>
    <property type="match status" value="1"/>
</dbReference>
<evidence type="ECO:0000256" key="15">
    <source>
        <dbReference type="ARBA" id="ARBA00023136"/>
    </source>
</evidence>
<keyword evidence="8" id="KW-0963">Cytoplasm</keyword>
<dbReference type="InterPro" id="IPR002048">
    <property type="entry name" value="EF_hand_dom"/>
</dbReference>
<proteinExistence type="inferred from homology"/>
<dbReference type="InterPro" id="IPR000261">
    <property type="entry name" value="EH_dom"/>
</dbReference>
<sequence length="424" mass="48661">MPKLEQFEIKKYWQIFSGLKPKDNKFLSYDQVKPILFNSKLDSSVISQIWNISDIDDDDCLDFEEFVICMRLIFDLVNKTISEVPKRLPEWLIPGSKVGLLKEKEKEYTNEQPQSEPASAPERTSPSQVTTSAESVQEASQSSRPAQQLQESKKEEEPEEERPDVDWYISPQDKGLYETLYNTSTLNMDGTISFPSLVNKLKYTILISNINNIQEMDMIKVWNLCNPSKHESIDKDPTLYFMHIIKQMNDKNCKIPVEVPESLKKSFSKDQVETNINSKQSIVKKTPIYSTSVSGNSSTVSSSSKKLRDGTDFSTTENTDWEIVRLKRELNVLDAEYDSVMQTSMSLTQGDQNLKTLKEQFKGLLHHEQKKIINQSESKGTSQQNAKLIDDELDNIEEQLHVLEDYLGSRKDVLNTINQELATF</sequence>
<reference evidence="23" key="1">
    <citation type="journal article" date="2016" name="Genome Announc.">
        <title>Genome sequences of three species of Hanseniaspora isolated from spontaneous wine fermentations.</title>
        <authorList>
            <person name="Sternes P.R."/>
            <person name="Lee D."/>
            <person name="Kutyna D.R."/>
            <person name="Borneman A.R."/>
        </authorList>
    </citation>
    <scope>NUCLEOTIDE SEQUENCE [LARGE SCALE GENOMIC DNA]</scope>
    <source>
        <strain evidence="23">AWRI3579</strain>
    </source>
</reference>
<dbReference type="EMBL" id="LPNM01000005">
    <property type="protein sequence ID" value="OEJ88541.1"/>
    <property type="molecule type" value="Genomic_DNA"/>
</dbReference>
<dbReference type="InterPro" id="IPR018247">
    <property type="entry name" value="EF_Hand_1_Ca_BS"/>
</dbReference>
<evidence type="ECO:0000256" key="7">
    <source>
        <dbReference type="ARBA" id="ARBA00022475"/>
    </source>
</evidence>
<keyword evidence="7" id="KW-1003">Cell membrane</keyword>
<comment type="similarity">
    <text evidence="4">Belongs to the END3 family.</text>
</comment>
<gene>
    <name evidence="22" type="ORF">AWRI3579_g774</name>
</gene>
<dbReference type="InterPro" id="IPR011992">
    <property type="entry name" value="EF-hand-dom_pair"/>
</dbReference>
<evidence type="ECO:0000259" key="20">
    <source>
        <dbReference type="PROSITE" id="PS50031"/>
    </source>
</evidence>
<evidence type="ECO:0000256" key="4">
    <source>
        <dbReference type="ARBA" id="ARBA00009909"/>
    </source>
</evidence>
<dbReference type="GO" id="GO:0007015">
    <property type="term" value="P:actin filament organization"/>
    <property type="evidence" value="ECO:0007669"/>
    <property type="project" value="InterPro"/>
</dbReference>
<evidence type="ECO:0000256" key="6">
    <source>
        <dbReference type="ARBA" id="ARBA00017312"/>
    </source>
</evidence>
<dbReference type="FunCoup" id="A0A1E5RNT8">
    <property type="interactions" value="126"/>
</dbReference>
<keyword evidence="17" id="KW-0206">Cytoskeleton</keyword>
<dbReference type="PANTHER" id="PTHR11216">
    <property type="entry name" value="EH DOMAIN"/>
    <property type="match status" value="1"/>
</dbReference>
<feature type="compositionally biased region" description="Low complexity" evidence="19">
    <location>
        <begin position="132"/>
        <end position="143"/>
    </location>
</feature>
<comment type="subcellular location">
    <subcellularLocation>
        <location evidence="3">Cell membrane</location>
        <topology evidence="3">Peripheral membrane protein</topology>
        <orientation evidence="3">Cytoplasmic side</orientation>
    </subcellularLocation>
    <subcellularLocation>
        <location evidence="2">Cytoplasm</location>
        <location evidence="2">Cytoskeleton</location>
        <location evidence="2">Actin patch</location>
    </subcellularLocation>
    <subcellularLocation>
        <location evidence="1">Endosome membrane</location>
        <topology evidence="1">Peripheral membrane protein</topology>
        <orientation evidence="1">Cytoplasmic side</orientation>
    </subcellularLocation>
</comment>
<dbReference type="SUPFAM" id="SSF47473">
    <property type="entry name" value="EF-hand"/>
    <property type="match status" value="2"/>
</dbReference>
<evidence type="ECO:0000256" key="18">
    <source>
        <dbReference type="ARBA" id="ARBA00029684"/>
    </source>
</evidence>
<evidence type="ECO:0000256" key="8">
    <source>
        <dbReference type="ARBA" id="ARBA00022490"/>
    </source>
</evidence>
<accession>A0A1E5RNT8</accession>
<dbReference type="PROSITE" id="PS50031">
    <property type="entry name" value="EH"/>
    <property type="match status" value="2"/>
</dbReference>
<dbReference type="PROSITE" id="PS50222">
    <property type="entry name" value="EF_HAND_2"/>
    <property type="match status" value="1"/>
</dbReference>
<dbReference type="GO" id="GO:0003779">
    <property type="term" value="F:actin binding"/>
    <property type="evidence" value="ECO:0007669"/>
    <property type="project" value="UniProtKB-KW"/>
</dbReference>
<keyword evidence="12" id="KW-0967">Endosome</keyword>
<evidence type="ECO:0000313" key="23">
    <source>
        <dbReference type="Proteomes" id="UP000095728"/>
    </source>
</evidence>
<dbReference type="InterPro" id="IPR025604">
    <property type="entry name" value="End3"/>
</dbReference>
<dbReference type="STRING" id="56408.A0A1E5RNT8"/>
<evidence type="ECO:0000256" key="17">
    <source>
        <dbReference type="ARBA" id="ARBA00023212"/>
    </source>
</evidence>
<dbReference type="GO" id="GO:0005509">
    <property type="term" value="F:calcium ion binding"/>
    <property type="evidence" value="ECO:0007669"/>
    <property type="project" value="InterPro"/>
</dbReference>
<evidence type="ECO:0000256" key="13">
    <source>
        <dbReference type="ARBA" id="ARBA00022837"/>
    </source>
</evidence>
<feature type="region of interest" description="Disordered" evidence="19">
    <location>
        <begin position="106"/>
        <end position="168"/>
    </location>
</feature>
<keyword evidence="23" id="KW-1185">Reference proteome</keyword>
<protein>
    <recommendedName>
        <fullName evidence="6">Actin cytoskeleton-regulatory complex protein END3</fullName>
    </recommendedName>
    <alternativeName>
        <fullName evidence="5">Actin cytoskeleton-regulatory complex protein end3</fullName>
    </alternativeName>
    <alternativeName>
        <fullName evidence="18">Endocytosis protein 3</fullName>
    </alternativeName>
</protein>
<evidence type="ECO:0000256" key="16">
    <source>
        <dbReference type="ARBA" id="ARBA00023203"/>
    </source>
</evidence>
<keyword evidence="16" id="KW-0009">Actin-binding</keyword>
<keyword evidence="11" id="KW-0677">Repeat</keyword>
<evidence type="ECO:0000259" key="21">
    <source>
        <dbReference type="PROSITE" id="PS50222"/>
    </source>
</evidence>
<evidence type="ECO:0000256" key="5">
    <source>
        <dbReference type="ARBA" id="ARBA00013889"/>
    </source>
</evidence>
<evidence type="ECO:0000256" key="10">
    <source>
        <dbReference type="ARBA" id="ARBA00022723"/>
    </source>
</evidence>
<evidence type="ECO:0000256" key="1">
    <source>
        <dbReference type="ARBA" id="ARBA00004125"/>
    </source>
</evidence>
<evidence type="ECO:0000256" key="3">
    <source>
        <dbReference type="ARBA" id="ARBA00004413"/>
    </source>
</evidence>
<dbReference type="Pfam" id="PF12761">
    <property type="entry name" value="End3"/>
    <property type="match status" value="1"/>
</dbReference>
<dbReference type="OrthoDB" id="1716625at2759"/>
<organism evidence="22 23">
    <name type="scientific">Hanseniaspora osmophila</name>
    <dbReference type="NCBI Taxonomy" id="56408"/>
    <lineage>
        <taxon>Eukaryota</taxon>
        <taxon>Fungi</taxon>
        <taxon>Dikarya</taxon>
        <taxon>Ascomycota</taxon>
        <taxon>Saccharomycotina</taxon>
        <taxon>Saccharomycetes</taxon>
        <taxon>Saccharomycodales</taxon>
        <taxon>Saccharomycodaceae</taxon>
        <taxon>Hanseniaspora</taxon>
    </lineage>
</organism>
<feature type="domain" description="EH" evidence="20">
    <location>
        <begin position="8"/>
        <end position="99"/>
    </location>
</feature>
<dbReference type="FunFam" id="1.10.238.10:FF:000323">
    <property type="entry name" value="Actin cytoskeleton-regulatory complex protein end3"/>
    <property type="match status" value="1"/>
</dbReference>
<dbReference type="SMART" id="SM00027">
    <property type="entry name" value="EH"/>
    <property type="match status" value="2"/>
</dbReference>
<keyword evidence="14" id="KW-0175">Coiled coil</keyword>
<evidence type="ECO:0000256" key="14">
    <source>
        <dbReference type="ARBA" id="ARBA00023054"/>
    </source>
</evidence>